<dbReference type="InterPro" id="IPR000182">
    <property type="entry name" value="GNAT_dom"/>
</dbReference>
<evidence type="ECO:0000313" key="3">
    <source>
        <dbReference type="Proteomes" id="UP000675664"/>
    </source>
</evidence>
<accession>A0A8J7W0P2</accession>
<keyword evidence="3" id="KW-1185">Reference proteome</keyword>
<dbReference type="SUPFAM" id="SSF55729">
    <property type="entry name" value="Acyl-CoA N-acyltransferases (Nat)"/>
    <property type="match status" value="1"/>
</dbReference>
<evidence type="ECO:0000313" key="2">
    <source>
        <dbReference type="EMBL" id="MBR0597031.1"/>
    </source>
</evidence>
<organism evidence="2 3">
    <name type="scientific">Sinanaerobacter chloroacetimidivorans</name>
    <dbReference type="NCBI Taxonomy" id="2818044"/>
    <lineage>
        <taxon>Bacteria</taxon>
        <taxon>Bacillati</taxon>
        <taxon>Bacillota</taxon>
        <taxon>Clostridia</taxon>
        <taxon>Peptostreptococcales</taxon>
        <taxon>Anaerovoracaceae</taxon>
        <taxon>Sinanaerobacter</taxon>
    </lineage>
</organism>
<name>A0A8J7W0P2_9FIRM</name>
<dbReference type="InterPro" id="IPR051531">
    <property type="entry name" value="N-acetyltransferase"/>
</dbReference>
<evidence type="ECO:0000259" key="1">
    <source>
        <dbReference type="PROSITE" id="PS51186"/>
    </source>
</evidence>
<dbReference type="Gene3D" id="3.40.630.30">
    <property type="match status" value="1"/>
</dbReference>
<protein>
    <submittedName>
        <fullName evidence="2">GNAT family N-acetyltransferase</fullName>
    </submittedName>
</protein>
<dbReference type="Pfam" id="PF13302">
    <property type="entry name" value="Acetyltransf_3"/>
    <property type="match status" value="1"/>
</dbReference>
<dbReference type="AlphaFoldDB" id="A0A8J7W0P2"/>
<gene>
    <name evidence="2" type="ORF">KCX82_04020</name>
</gene>
<dbReference type="RefSeq" id="WP_227017163.1">
    <property type="nucleotide sequence ID" value="NZ_JAGSND010000002.1"/>
</dbReference>
<dbReference type="EMBL" id="JAGSND010000002">
    <property type="protein sequence ID" value="MBR0597031.1"/>
    <property type="molecule type" value="Genomic_DNA"/>
</dbReference>
<dbReference type="Proteomes" id="UP000675664">
    <property type="component" value="Unassembled WGS sequence"/>
</dbReference>
<reference evidence="2" key="1">
    <citation type="submission" date="2021-04" db="EMBL/GenBank/DDBJ databases">
        <title>Sinoanaerobacter chloroacetimidivorans sp. nov., an obligate anaerobic bacterium isolated from anaerobic sludge.</title>
        <authorList>
            <person name="Bao Y."/>
        </authorList>
    </citation>
    <scope>NUCLEOTIDE SEQUENCE</scope>
    <source>
        <strain evidence="2">BAD-6</strain>
    </source>
</reference>
<dbReference type="PANTHER" id="PTHR43792">
    <property type="entry name" value="GNAT FAMILY, PUTATIVE (AFU_ORTHOLOGUE AFUA_3G00765)-RELATED-RELATED"/>
    <property type="match status" value="1"/>
</dbReference>
<dbReference type="GO" id="GO:0016747">
    <property type="term" value="F:acyltransferase activity, transferring groups other than amino-acyl groups"/>
    <property type="evidence" value="ECO:0007669"/>
    <property type="project" value="InterPro"/>
</dbReference>
<dbReference type="PROSITE" id="PS51186">
    <property type="entry name" value="GNAT"/>
    <property type="match status" value="1"/>
</dbReference>
<reference evidence="2" key="2">
    <citation type="submission" date="2021-04" db="EMBL/GenBank/DDBJ databases">
        <authorList>
            <person name="Liu J."/>
        </authorList>
    </citation>
    <scope>NUCLEOTIDE SEQUENCE</scope>
    <source>
        <strain evidence="2">BAD-6</strain>
    </source>
</reference>
<feature type="domain" description="N-acetyltransferase" evidence="1">
    <location>
        <begin position="11"/>
        <end position="178"/>
    </location>
</feature>
<comment type="caution">
    <text evidence="2">The sequence shown here is derived from an EMBL/GenBank/DDBJ whole genome shotgun (WGS) entry which is preliminary data.</text>
</comment>
<dbReference type="InterPro" id="IPR016181">
    <property type="entry name" value="Acyl_CoA_acyltransferase"/>
</dbReference>
<sequence>MKTPVIETERLILRPLKIEDAEAIFESWGSDPEVARFMRWNLHKNIEETKEWLVSEEAAEMGDTVFNWGFVLKANKRLIGCGGLIYSQKHQMYEIGYNLARDCWGKGFATEAAKRIVEFAKDELKTKQLFAAHAIDNVASEKIIKKIGFTYMNEGTYTSFDGSRVFQSKEYIMNLQLNISMINERK</sequence>
<proteinExistence type="predicted"/>
<dbReference type="PANTHER" id="PTHR43792:SF1">
    <property type="entry name" value="N-ACETYLTRANSFERASE DOMAIN-CONTAINING PROTEIN"/>
    <property type="match status" value="1"/>
</dbReference>